<dbReference type="Proteomes" id="UP001448858">
    <property type="component" value="Chromosome"/>
</dbReference>
<gene>
    <name evidence="2" type="ORF">AAE021_14035</name>
</gene>
<protein>
    <submittedName>
        <fullName evidence="2">Uncharacterized protein</fullName>
    </submittedName>
</protein>
<sequence>MSIRILRADGPAEELEDTEELKYSYQVTGGGVLVILEAVDEGRWLVRKEISASRWNEVSGRRYIGDPSTVGGVEGGKAEGRPKTKLPPQRV</sequence>
<evidence type="ECO:0000256" key="1">
    <source>
        <dbReference type="SAM" id="MobiDB-lite"/>
    </source>
</evidence>
<dbReference type="EMBL" id="CP151657">
    <property type="protein sequence ID" value="WZP15277.1"/>
    <property type="molecule type" value="Genomic_DNA"/>
</dbReference>
<proteinExistence type="predicted"/>
<evidence type="ECO:0000313" key="3">
    <source>
        <dbReference type="Proteomes" id="UP001448858"/>
    </source>
</evidence>
<accession>A0ABZ2ZSY7</accession>
<feature type="region of interest" description="Disordered" evidence="1">
    <location>
        <begin position="66"/>
        <end position="91"/>
    </location>
</feature>
<evidence type="ECO:0000313" key="2">
    <source>
        <dbReference type="EMBL" id="WZP15277.1"/>
    </source>
</evidence>
<name>A0ABZ2ZSY7_9MICC</name>
<dbReference type="RefSeq" id="WP_342022943.1">
    <property type="nucleotide sequence ID" value="NZ_CP151657.1"/>
</dbReference>
<organism evidence="2 3">
    <name type="scientific">Arthrobacter citreus</name>
    <dbReference type="NCBI Taxonomy" id="1670"/>
    <lineage>
        <taxon>Bacteria</taxon>
        <taxon>Bacillati</taxon>
        <taxon>Actinomycetota</taxon>
        <taxon>Actinomycetes</taxon>
        <taxon>Micrococcales</taxon>
        <taxon>Micrococcaceae</taxon>
        <taxon>Arthrobacter</taxon>
    </lineage>
</organism>
<reference evidence="2 3" key="1">
    <citation type="submission" date="2024-04" db="EMBL/GenBank/DDBJ databases">
        <title>Arthrobacter sp. from Plains bison fecal sample.</title>
        <authorList>
            <person name="Ruzzini A."/>
        </authorList>
    </citation>
    <scope>NUCLEOTIDE SEQUENCE [LARGE SCALE GENOMIC DNA]</scope>
    <source>
        <strain evidence="2 3">EINP1</strain>
    </source>
</reference>
<keyword evidence="3" id="KW-1185">Reference proteome</keyword>